<feature type="transmembrane region" description="Helical" evidence="6">
    <location>
        <begin position="356"/>
        <end position="379"/>
    </location>
</feature>
<dbReference type="NCBIfam" id="TIGR00361">
    <property type="entry name" value="ComEC_Rec2"/>
    <property type="match status" value="1"/>
</dbReference>
<dbReference type="CDD" id="cd07731">
    <property type="entry name" value="ComA-like_MBL-fold"/>
    <property type="match status" value="1"/>
</dbReference>
<evidence type="ECO:0000256" key="3">
    <source>
        <dbReference type="ARBA" id="ARBA00022692"/>
    </source>
</evidence>
<dbReference type="InterPro" id="IPR004797">
    <property type="entry name" value="Competence_ComEC/Rec2"/>
</dbReference>
<gene>
    <name evidence="8" type="ORF">DES36_109113</name>
</gene>
<dbReference type="PANTHER" id="PTHR30619:SF7">
    <property type="entry name" value="BETA-LACTAMASE DOMAIN PROTEIN"/>
    <property type="match status" value="1"/>
</dbReference>
<dbReference type="InterPro" id="IPR004477">
    <property type="entry name" value="ComEC_N"/>
</dbReference>
<dbReference type="InterPro" id="IPR001279">
    <property type="entry name" value="Metallo-B-lactamas"/>
</dbReference>
<dbReference type="GO" id="GO:0005886">
    <property type="term" value="C:plasma membrane"/>
    <property type="evidence" value="ECO:0007669"/>
    <property type="project" value="UniProtKB-SubCell"/>
</dbReference>
<comment type="caution">
    <text evidence="8">The sequence shown here is derived from an EMBL/GenBank/DDBJ whole genome shotgun (WGS) entry which is preliminary data.</text>
</comment>
<keyword evidence="4 6" id="KW-1133">Transmembrane helix</keyword>
<dbReference type="SMART" id="SM00849">
    <property type="entry name" value="Lactamase_B"/>
    <property type="match status" value="1"/>
</dbReference>
<dbReference type="Pfam" id="PF13567">
    <property type="entry name" value="DUF4131"/>
    <property type="match status" value="1"/>
</dbReference>
<keyword evidence="3 6" id="KW-0812">Transmembrane</keyword>
<feature type="transmembrane region" description="Helical" evidence="6">
    <location>
        <begin position="222"/>
        <end position="245"/>
    </location>
</feature>
<dbReference type="EMBL" id="QNRX01000009">
    <property type="protein sequence ID" value="RBP63894.1"/>
    <property type="molecule type" value="Genomic_DNA"/>
</dbReference>
<organism evidence="8 9">
    <name type="scientific">Alkalibaculum bacchi</name>
    <dbReference type="NCBI Taxonomy" id="645887"/>
    <lineage>
        <taxon>Bacteria</taxon>
        <taxon>Bacillati</taxon>
        <taxon>Bacillota</taxon>
        <taxon>Clostridia</taxon>
        <taxon>Eubacteriales</taxon>
        <taxon>Eubacteriaceae</taxon>
        <taxon>Alkalibaculum</taxon>
    </lineage>
</organism>
<keyword evidence="5 6" id="KW-0472">Membrane</keyword>
<dbReference type="RefSeq" id="WP_113920762.1">
    <property type="nucleotide sequence ID" value="NZ_RXYD01000009.1"/>
</dbReference>
<dbReference type="InterPro" id="IPR036866">
    <property type="entry name" value="RibonucZ/Hydroxyglut_hydro"/>
</dbReference>
<dbReference type="InterPro" id="IPR052159">
    <property type="entry name" value="Competence_DNA_uptake"/>
</dbReference>
<name>A0A366I897_9FIRM</name>
<proteinExistence type="predicted"/>
<feature type="transmembrane region" description="Helical" evidence="6">
    <location>
        <begin position="418"/>
        <end position="440"/>
    </location>
</feature>
<dbReference type="NCBIfam" id="TIGR00360">
    <property type="entry name" value="ComEC_N-term"/>
    <property type="match status" value="1"/>
</dbReference>
<feature type="transmembrane region" description="Helical" evidence="6">
    <location>
        <begin position="6"/>
        <end position="39"/>
    </location>
</feature>
<evidence type="ECO:0000256" key="2">
    <source>
        <dbReference type="ARBA" id="ARBA00022475"/>
    </source>
</evidence>
<comment type="subcellular location">
    <subcellularLocation>
        <location evidence="1">Cell membrane</location>
        <topology evidence="1">Multi-pass membrane protein</topology>
    </subcellularLocation>
</comment>
<keyword evidence="2" id="KW-1003">Cell membrane</keyword>
<feature type="transmembrane region" description="Helical" evidence="6">
    <location>
        <begin position="46"/>
        <end position="64"/>
    </location>
</feature>
<dbReference type="InterPro" id="IPR025405">
    <property type="entry name" value="DUF4131"/>
</dbReference>
<evidence type="ECO:0000259" key="7">
    <source>
        <dbReference type="SMART" id="SM00849"/>
    </source>
</evidence>
<dbReference type="AlphaFoldDB" id="A0A366I897"/>
<dbReference type="Gene3D" id="3.60.15.10">
    <property type="entry name" value="Ribonuclease Z/Hydroxyacylglutathione hydrolase-like"/>
    <property type="match status" value="1"/>
</dbReference>
<feature type="transmembrane region" description="Helical" evidence="6">
    <location>
        <begin position="480"/>
        <end position="499"/>
    </location>
</feature>
<feature type="transmembrane region" description="Helical" evidence="6">
    <location>
        <begin position="303"/>
        <end position="322"/>
    </location>
</feature>
<dbReference type="Proteomes" id="UP000253490">
    <property type="component" value="Unassembled WGS sequence"/>
</dbReference>
<evidence type="ECO:0000313" key="9">
    <source>
        <dbReference type="Proteomes" id="UP000253490"/>
    </source>
</evidence>
<dbReference type="SUPFAM" id="SSF56281">
    <property type="entry name" value="Metallo-hydrolase/oxidoreductase"/>
    <property type="match status" value="1"/>
</dbReference>
<sequence>MKRLPLFFLVASILAIIVFNMGMSFLISCTFILLVFLLIRNKVYRVVFFLSSLFFLLVFFRISIISNKTTTLNMNETPQTYLGRIISFPIYDEDKVQFILQLSGEYDEVVQVFNYENTHNFSYGDLIECKAEIKEPSSKRNPGGFDYNQYLRGKNIYVLMYTLNHTISFTGRSLTPFENMATRFRQDMFKHIENNFSLVQGDFISGLLLGKRSIDDEIEEEFNVLGVSHILSVSGLHVGYVYLFVSVICNTLRLNKKLQFIIVSLLLYFYCFMVGFNDPVMRASFMFLFSLFAQTINKKYDSLNVLCLLASIYIANNPYVIYNVGFQLSYSAVLSIGIIYPYLNNKFRIKEKLIEYIKSLLILTLSVQIGTLPITLYHFNSLSLLSVIANLIIVPLSGFIIIGYLFIFIIYSAFHVTIPLLLLPIQESIQFIFCFSTKLSDLSFAAIKLSPMPLPLVVLYYIFIFYLLGYFYHYKDKNRNLLACAMGVNIFALLLFYIYPKPMIITFLDVGQGDSALIECPSGFTMLIDGGGSINYPVGDEVLAKVLLCKNIREIDAVVATHSHSDHVLGLMEIMDDIKIQHLIINPLEEDYNDLLSLARTYGISINQSDHTTIKVGNELYIEFIYPNALHQYIGANNSSVVIKITYKDQNFLFMGDLESNGEKVLLQEGHDLKSDFIKIGHHGSSTSTSKEFIERVRPTYAIISVGANNHFNHPNKETINLLEEKNIKILRTDLHGAIEVKIHGNRTSIRTYIE</sequence>
<evidence type="ECO:0000256" key="5">
    <source>
        <dbReference type="ARBA" id="ARBA00023136"/>
    </source>
</evidence>
<evidence type="ECO:0000256" key="1">
    <source>
        <dbReference type="ARBA" id="ARBA00004651"/>
    </source>
</evidence>
<evidence type="ECO:0000256" key="4">
    <source>
        <dbReference type="ARBA" id="ARBA00022989"/>
    </source>
</evidence>
<dbReference type="OrthoDB" id="9761531at2"/>
<evidence type="ECO:0000256" key="6">
    <source>
        <dbReference type="SAM" id="Phobius"/>
    </source>
</evidence>
<keyword evidence="9" id="KW-1185">Reference proteome</keyword>
<evidence type="ECO:0000313" key="8">
    <source>
        <dbReference type="EMBL" id="RBP63894.1"/>
    </source>
</evidence>
<accession>A0A366I897</accession>
<feature type="domain" description="Metallo-beta-lactamase" evidence="7">
    <location>
        <begin position="512"/>
        <end position="708"/>
    </location>
</feature>
<dbReference type="Pfam" id="PF00753">
    <property type="entry name" value="Lactamase_B"/>
    <property type="match status" value="1"/>
</dbReference>
<dbReference type="Pfam" id="PF03772">
    <property type="entry name" value="Competence"/>
    <property type="match status" value="1"/>
</dbReference>
<dbReference type="PANTHER" id="PTHR30619">
    <property type="entry name" value="DNA INTERNALIZATION/COMPETENCE PROTEIN COMEC/REC2"/>
    <property type="match status" value="1"/>
</dbReference>
<dbReference type="PROSITE" id="PS51257">
    <property type="entry name" value="PROKAR_LIPOPROTEIN"/>
    <property type="match status" value="1"/>
</dbReference>
<dbReference type="GO" id="GO:0030420">
    <property type="term" value="P:establishment of competence for transformation"/>
    <property type="evidence" value="ECO:0007669"/>
    <property type="project" value="InterPro"/>
</dbReference>
<dbReference type="InterPro" id="IPR035681">
    <property type="entry name" value="ComA-like_MBL"/>
</dbReference>
<feature type="transmembrane region" description="Helical" evidence="6">
    <location>
        <begin position="452"/>
        <end position="473"/>
    </location>
</feature>
<feature type="transmembrane region" description="Helical" evidence="6">
    <location>
        <begin position="257"/>
        <end position="275"/>
    </location>
</feature>
<protein>
    <submittedName>
        <fullName evidence="8">Competence protein ComEC</fullName>
    </submittedName>
</protein>
<feature type="transmembrane region" description="Helical" evidence="6">
    <location>
        <begin position="328"/>
        <end position="344"/>
    </location>
</feature>
<reference evidence="8 9" key="1">
    <citation type="submission" date="2018-06" db="EMBL/GenBank/DDBJ databases">
        <title>Genomic Encyclopedia of Type Strains, Phase IV (KMG-IV): sequencing the most valuable type-strain genomes for metagenomic binning, comparative biology and taxonomic classification.</title>
        <authorList>
            <person name="Goeker M."/>
        </authorList>
    </citation>
    <scope>NUCLEOTIDE SEQUENCE [LARGE SCALE GENOMIC DNA]</scope>
    <source>
        <strain evidence="8 9">DSM 22112</strain>
    </source>
</reference>
<feature type="transmembrane region" description="Helical" evidence="6">
    <location>
        <begin position="385"/>
        <end position="411"/>
    </location>
</feature>